<sequence>MDTLNITTADSLEDVCMQRVLDSLIEQCCDNADTRSKEDLNEMFDQIQYYIESEGMSVNAGHSQTGVTPLIAACKCNMPEFVQFLILRQANVYIRDKYGFEAINYARHHADGFCLQILMGCTNYVERLSNKKKLANRKEKSCILAAYQQQFKDDNEVDHDLILSLLEGLYRNGHSGAIMVFCPAIMIL</sequence>
<keyword evidence="2" id="KW-0347">Helicase</keyword>
<dbReference type="STRING" id="151549.A0A4C1T052"/>
<dbReference type="GO" id="GO:0004386">
    <property type="term" value="F:helicase activity"/>
    <property type="evidence" value="ECO:0007669"/>
    <property type="project" value="UniProtKB-KW"/>
</dbReference>
<evidence type="ECO:0000256" key="1">
    <source>
        <dbReference type="PROSITE-ProRule" id="PRU00023"/>
    </source>
</evidence>
<keyword evidence="2" id="KW-0067">ATP-binding</keyword>
<dbReference type="SUPFAM" id="SSF48403">
    <property type="entry name" value="Ankyrin repeat"/>
    <property type="match status" value="1"/>
</dbReference>
<gene>
    <name evidence="2" type="primary">Ythdc2</name>
    <name evidence="2" type="ORF">EVAR_72050_1</name>
</gene>
<dbReference type="Pfam" id="PF00023">
    <property type="entry name" value="Ank"/>
    <property type="match status" value="1"/>
</dbReference>
<dbReference type="AlphaFoldDB" id="A0A4C1T052"/>
<protein>
    <submittedName>
        <fullName evidence="2">Probable ATP-dependent RNA helicase YTHDC2</fullName>
    </submittedName>
</protein>
<dbReference type="Proteomes" id="UP000299102">
    <property type="component" value="Unassembled WGS sequence"/>
</dbReference>
<keyword evidence="1" id="KW-0040">ANK repeat</keyword>
<keyword evidence="2" id="KW-0547">Nucleotide-binding</keyword>
<dbReference type="EMBL" id="BGZK01004209">
    <property type="protein sequence ID" value="GBP07586.1"/>
    <property type="molecule type" value="Genomic_DNA"/>
</dbReference>
<keyword evidence="2" id="KW-0378">Hydrolase</keyword>
<evidence type="ECO:0000313" key="3">
    <source>
        <dbReference type="Proteomes" id="UP000299102"/>
    </source>
</evidence>
<dbReference type="InterPro" id="IPR002110">
    <property type="entry name" value="Ankyrin_rpt"/>
</dbReference>
<dbReference type="PROSITE" id="PS50088">
    <property type="entry name" value="ANK_REPEAT"/>
    <property type="match status" value="1"/>
</dbReference>
<keyword evidence="3" id="KW-1185">Reference proteome</keyword>
<evidence type="ECO:0000313" key="2">
    <source>
        <dbReference type="EMBL" id="GBP07586.1"/>
    </source>
</evidence>
<proteinExistence type="predicted"/>
<comment type="caution">
    <text evidence="2">The sequence shown here is derived from an EMBL/GenBank/DDBJ whole genome shotgun (WGS) entry which is preliminary data.</text>
</comment>
<dbReference type="OrthoDB" id="6103986at2759"/>
<dbReference type="Gene3D" id="1.25.40.20">
    <property type="entry name" value="Ankyrin repeat-containing domain"/>
    <property type="match status" value="1"/>
</dbReference>
<organism evidence="2 3">
    <name type="scientific">Eumeta variegata</name>
    <name type="common">Bagworm moth</name>
    <name type="synonym">Eumeta japonica</name>
    <dbReference type="NCBI Taxonomy" id="151549"/>
    <lineage>
        <taxon>Eukaryota</taxon>
        <taxon>Metazoa</taxon>
        <taxon>Ecdysozoa</taxon>
        <taxon>Arthropoda</taxon>
        <taxon>Hexapoda</taxon>
        <taxon>Insecta</taxon>
        <taxon>Pterygota</taxon>
        <taxon>Neoptera</taxon>
        <taxon>Endopterygota</taxon>
        <taxon>Lepidoptera</taxon>
        <taxon>Glossata</taxon>
        <taxon>Ditrysia</taxon>
        <taxon>Tineoidea</taxon>
        <taxon>Psychidae</taxon>
        <taxon>Oiketicinae</taxon>
        <taxon>Eumeta</taxon>
    </lineage>
</organism>
<feature type="repeat" description="ANK" evidence="1">
    <location>
        <begin position="65"/>
        <end position="97"/>
    </location>
</feature>
<accession>A0A4C1T052</accession>
<dbReference type="InterPro" id="IPR036770">
    <property type="entry name" value="Ankyrin_rpt-contain_sf"/>
</dbReference>
<name>A0A4C1T052_EUMVA</name>
<reference evidence="2 3" key="1">
    <citation type="journal article" date="2019" name="Commun. Biol.">
        <title>The bagworm genome reveals a unique fibroin gene that provides high tensile strength.</title>
        <authorList>
            <person name="Kono N."/>
            <person name="Nakamura H."/>
            <person name="Ohtoshi R."/>
            <person name="Tomita M."/>
            <person name="Numata K."/>
            <person name="Arakawa K."/>
        </authorList>
    </citation>
    <scope>NUCLEOTIDE SEQUENCE [LARGE SCALE GENOMIC DNA]</scope>
</reference>